<feature type="compositionally biased region" description="Basic and acidic residues" evidence="11">
    <location>
        <begin position="677"/>
        <end position="686"/>
    </location>
</feature>
<evidence type="ECO:0000256" key="11">
    <source>
        <dbReference type="SAM" id="MobiDB-lite"/>
    </source>
</evidence>
<accession>A0A5C3N9F1</accession>
<dbReference type="PANTHER" id="PTHR31030">
    <property type="entry name" value="PLASMA MEMBRANE FUSION PROTEIN PRM1"/>
    <property type="match status" value="1"/>
</dbReference>
<sequence>MSVTSPRMRGMTPPPGYDAHLYQSSSTLKPYLELPHLLSLTWLAYPILSLLFIAFRLEISSASAQDAVSNAKGDLLTSCKAAEQAATAAASMPRFMAQATNAQIADAVNGTMNAARAALVLSLTVMEAIINFLIDIYRSTFLCFLELILRGALSVLIAAVQDISNFIESTLSSLRTSIQNDISSVNSAITSVVNAANKINPFGNISAPQINVPSLDALQNVTIPNTFQSALENLNSSLPTFSDLKQKIDDLVDTPFELVKKDINDTFIGLSFDASVLPVPEQNTLTFCNDLDTSVVDDLGRDLIKITKIGIVLIVILALVLLAGNCVLEWYKWRCLQQHLQYTREAWTTDPTVYHTGPASAPSVTLSDHNLMMLQASSAHPLLTRIANQLSRIFRLSPSQYTNLQWFFHYVFHPPALACFLIGFFGILSVELQLLAIHPLEAKYSAQAASSVSDFSNSIATSINGSMYNQSSAYANQINERITTMQSSINNGMFGWVNGTTSTLNTTLVEFYNELQNGVATVFNGTILEQPIQEFLNCFIGSKVDALENALTFLHDNLNVNLPTVNESVLVLSPNDVNEATQPIATAAIGGGTDDKEGLVGRLVNTYVASLKKERIMFGVFLGLWGFVVLMALMVIFWHSYGGRWFDAYKRRKWTHEQRDGMSSTVYPFQPTQEGFADEKGAERTSRAQHLNTDSGHPLSRLRPQFDKSWDSFLSVRSHEGSVEPKGRSRSPKKFLGMSRSSDDMEKSSAAPLSDVPGGEDNRGWLSKMTGAFSRKRHVDAESPMTETDSVRARARPNLTVSTGRPSIPAIETTSPSDEPTSAWSVSPGPPRAPWMNTIMPTRNRKSITSIPASRPQLRHKPSVPSDVNSRYDSLVDIAEPAHSQPSEPTPFAIPIHHSFQNRQDAEQGLRASYRFPQPPRSQTLAAPVDRHRRNPPGAAQFSDTPVTRLLTTTHARHSSQAVDPFATPFDDEVRPLTSPRSAGRNPFAGVAL</sequence>
<feature type="transmembrane region" description="Helical" evidence="10">
    <location>
        <begin position="34"/>
        <end position="55"/>
    </location>
</feature>
<proteinExistence type="inferred from homology"/>
<evidence type="ECO:0000313" key="12">
    <source>
        <dbReference type="EMBL" id="TFK53705.1"/>
    </source>
</evidence>
<gene>
    <name evidence="12" type="ORF">OE88DRAFT_1696764</name>
</gene>
<protein>
    <recommendedName>
        <fullName evidence="10">Plasma membrane fusion protein PRM1</fullName>
    </recommendedName>
</protein>
<feature type="region of interest" description="Disordered" evidence="11">
    <location>
        <begin position="800"/>
        <end position="834"/>
    </location>
</feature>
<keyword evidence="8 10" id="KW-0472">Membrane</keyword>
<dbReference type="Proteomes" id="UP000305948">
    <property type="component" value="Unassembled WGS sequence"/>
</dbReference>
<keyword evidence="7 10" id="KW-1133">Transmembrane helix</keyword>
<dbReference type="STRING" id="5364.A0A5C3N9F1"/>
<dbReference type="GO" id="GO:0005886">
    <property type="term" value="C:plasma membrane"/>
    <property type="evidence" value="ECO:0007669"/>
    <property type="project" value="UniProtKB-SubCell"/>
</dbReference>
<feature type="region of interest" description="Disordered" evidence="11">
    <location>
        <begin position="721"/>
        <end position="765"/>
    </location>
</feature>
<comment type="subcellular location">
    <subcellularLocation>
        <location evidence="2 10">Cell membrane</location>
        <topology evidence="2 10">Multi-pass membrane protein</topology>
    </subcellularLocation>
</comment>
<evidence type="ECO:0000256" key="3">
    <source>
        <dbReference type="ARBA" id="ARBA00010780"/>
    </source>
</evidence>
<evidence type="ECO:0000256" key="2">
    <source>
        <dbReference type="ARBA" id="ARBA00004651"/>
    </source>
</evidence>
<keyword evidence="9" id="KW-0325">Glycoprotein</keyword>
<feature type="region of interest" description="Disordered" evidence="11">
    <location>
        <begin position="849"/>
        <end position="869"/>
    </location>
</feature>
<dbReference type="OrthoDB" id="10248838at2759"/>
<reference evidence="12 13" key="1">
    <citation type="journal article" date="2019" name="Nat. Ecol. Evol.">
        <title>Megaphylogeny resolves global patterns of mushroom evolution.</title>
        <authorList>
            <person name="Varga T."/>
            <person name="Krizsan K."/>
            <person name="Foldi C."/>
            <person name="Dima B."/>
            <person name="Sanchez-Garcia M."/>
            <person name="Sanchez-Ramirez S."/>
            <person name="Szollosi G.J."/>
            <person name="Szarkandi J.G."/>
            <person name="Papp V."/>
            <person name="Albert L."/>
            <person name="Andreopoulos W."/>
            <person name="Angelini C."/>
            <person name="Antonin V."/>
            <person name="Barry K.W."/>
            <person name="Bougher N.L."/>
            <person name="Buchanan P."/>
            <person name="Buyck B."/>
            <person name="Bense V."/>
            <person name="Catcheside P."/>
            <person name="Chovatia M."/>
            <person name="Cooper J."/>
            <person name="Damon W."/>
            <person name="Desjardin D."/>
            <person name="Finy P."/>
            <person name="Geml J."/>
            <person name="Haridas S."/>
            <person name="Hughes K."/>
            <person name="Justo A."/>
            <person name="Karasinski D."/>
            <person name="Kautmanova I."/>
            <person name="Kiss B."/>
            <person name="Kocsube S."/>
            <person name="Kotiranta H."/>
            <person name="LaButti K.M."/>
            <person name="Lechner B.E."/>
            <person name="Liimatainen K."/>
            <person name="Lipzen A."/>
            <person name="Lukacs Z."/>
            <person name="Mihaltcheva S."/>
            <person name="Morgado L.N."/>
            <person name="Niskanen T."/>
            <person name="Noordeloos M.E."/>
            <person name="Ohm R.A."/>
            <person name="Ortiz-Santana B."/>
            <person name="Ovrebo C."/>
            <person name="Racz N."/>
            <person name="Riley R."/>
            <person name="Savchenko A."/>
            <person name="Shiryaev A."/>
            <person name="Soop K."/>
            <person name="Spirin V."/>
            <person name="Szebenyi C."/>
            <person name="Tomsovsky M."/>
            <person name="Tulloss R.E."/>
            <person name="Uehling J."/>
            <person name="Grigoriev I.V."/>
            <person name="Vagvolgyi C."/>
            <person name="Papp T."/>
            <person name="Martin F.M."/>
            <person name="Miettinen O."/>
            <person name="Hibbett D.S."/>
            <person name="Nagy L.G."/>
        </authorList>
    </citation>
    <scope>NUCLEOTIDE SEQUENCE [LARGE SCALE GENOMIC DNA]</scope>
    <source>
        <strain evidence="12 13">OMC1185</strain>
    </source>
</reference>
<feature type="transmembrane region" description="Helical" evidence="10">
    <location>
        <begin position="616"/>
        <end position="641"/>
    </location>
</feature>
<evidence type="ECO:0000256" key="6">
    <source>
        <dbReference type="ARBA" id="ARBA00022971"/>
    </source>
</evidence>
<comment type="similarity">
    <text evidence="3 10">Belongs to the PRM1 family.</text>
</comment>
<dbReference type="PANTHER" id="PTHR31030:SF1">
    <property type="entry name" value="PLASMA MEMBRANE FUSION PROTEIN PRM1"/>
    <property type="match status" value="1"/>
</dbReference>
<dbReference type="InterPro" id="IPR026777">
    <property type="entry name" value="PRM1"/>
</dbReference>
<evidence type="ECO:0000256" key="1">
    <source>
        <dbReference type="ARBA" id="ARBA00002512"/>
    </source>
</evidence>
<keyword evidence="4 10" id="KW-1003">Cell membrane</keyword>
<feature type="region of interest" description="Disordered" evidence="11">
    <location>
        <begin position="677"/>
        <end position="703"/>
    </location>
</feature>
<organism evidence="12 13">
    <name type="scientific">Heliocybe sulcata</name>
    <dbReference type="NCBI Taxonomy" id="5364"/>
    <lineage>
        <taxon>Eukaryota</taxon>
        <taxon>Fungi</taxon>
        <taxon>Dikarya</taxon>
        <taxon>Basidiomycota</taxon>
        <taxon>Agaricomycotina</taxon>
        <taxon>Agaricomycetes</taxon>
        <taxon>Gloeophyllales</taxon>
        <taxon>Gloeophyllaceae</taxon>
        <taxon>Heliocybe</taxon>
    </lineage>
</organism>
<comment type="function">
    <text evidence="1 10">Involved in cell fusion during mating by stabilizing the plasma membrane fusion event.</text>
</comment>
<feature type="transmembrane region" description="Helical" evidence="10">
    <location>
        <begin position="309"/>
        <end position="331"/>
    </location>
</feature>
<name>A0A5C3N9F1_9AGAM</name>
<feature type="transmembrane region" description="Helical" evidence="10">
    <location>
        <begin position="407"/>
        <end position="428"/>
    </location>
</feature>
<feature type="region of interest" description="Disordered" evidence="11">
    <location>
        <begin position="914"/>
        <end position="993"/>
    </location>
</feature>
<evidence type="ECO:0000256" key="4">
    <source>
        <dbReference type="ARBA" id="ARBA00022475"/>
    </source>
</evidence>
<dbReference type="GO" id="GO:0032220">
    <property type="term" value="P:plasma membrane fusion involved in cytogamy"/>
    <property type="evidence" value="ECO:0007669"/>
    <property type="project" value="TreeGrafter"/>
</dbReference>
<evidence type="ECO:0000256" key="5">
    <source>
        <dbReference type="ARBA" id="ARBA00022692"/>
    </source>
</evidence>
<evidence type="ECO:0000313" key="13">
    <source>
        <dbReference type="Proteomes" id="UP000305948"/>
    </source>
</evidence>
<keyword evidence="6 10" id="KW-0184">Conjugation</keyword>
<evidence type="ECO:0000256" key="10">
    <source>
        <dbReference type="RuleBase" id="RU366035"/>
    </source>
</evidence>
<evidence type="ECO:0000256" key="8">
    <source>
        <dbReference type="ARBA" id="ARBA00023136"/>
    </source>
</evidence>
<keyword evidence="5 10" id="KW-0812">Transmembrane</keyword>
<dbReference type="AlphaFoldDB" id="A0A5C3N9F1"/>
<dbReference type="EMBL" id="ML213507">
    <property type="protein sequence ID" value="TFK53705.1"/>
    <property type="molecule type" value="Genomic_DNA"/>
</dbReference>
<evidence type="ECO:0000256" key="9">
    <source>
        <dbReference type="ARBA" id="ARBA00023180"/>
    </source>
</evidence>
<dbReference type="GO" id="GO:0043332">
    <property type="term" value="C:mating projection tip"/>
    <property type="evidence" value="ECO:0007669"/>
    <property type="project" value="UniProtKB-UniRule"/>
</dbReference>
<feature type="compositionally biased region" description="Polar residues" evidence="11">
    <location>
        <begin position="942"/>
        <end position="962"/>
    </location>
</feature>
<evidence type="ECO:0000256" key="7">
    <source>
        <dbReference type="ARBA" id="ARBA00022989"/>
    </source>
</evidence>
<keyword evidence="13" id="KW-1185">Reference proteome</keyword>
<feature type="transmembrane region" description="Helical" evidence="10">
    <location>
        <begin position="114"/>
        <end position="133"/>
    </location>
</feature>
<feature type="compositionally biased region" description="Polar residues" evidence="11">
    <location>
        <begin position="812"/>
        <end position="825"/>
    </location>
</feature>